<keyword evidence="3" id="KW-1185">Reference proteome</keyword>
<dbReference type="PANTHER" id="PTHR33133:SF1">
    <property type="entry name" value="EXPRESSED PROTEIN-RELATED"/>
    <property type="match status" value="1"/>
</dbReference>
<dbReference type="Proteomes" id="UP000289340">
    <property type="component" value="Chromosome 11"/>
</dbReference>
<feature type="transmembrane region" description="Helical" evidence="1">
    <location>
        <begin position="264"/>
        <end position="284"/>
    </location>
</feature>
<feature type="transmembrane region" description="Helical" evidence="1">
    <location>
        <begin position="171"/>
        <end position="192"/>
    </location>
</feature>
<feature type="transmembrane region" description="Helical" evidence="1">
    <location>
        <begin position="20"/>
        <end position="41"/>
    </location>
</feature>
<proteinExistence type="predicted"/>
<dbReference type="AlphaFoldDB" id="A0A445I8Q1"/>
<keyword evidence="1" id="KW-1133">Transmembrane helix</keyword>
<evidence type="ECO:0000313" key="3">
    <source>
        <dbReference type="Proteomes" id="UP000289340"/>
    </source>
</evidence>
<reference evidence="2 3" key="1">
    <citation type="submission" date="2018-09" db="EMBL/GenBank/DDBJ databases">
        <title>A high-quality reference genome of wild soybean provides a powerful tool to mine soybean genomes.</title>
        <authorList>
            <person name="Xie M."/>
            <person name="Chung C.Y.L."/>
            <person name="Li M.-W."/>
            <person name="Wong F.-L."/>
            <person name="Chan T.-F."/>
            <person name="Lam H.-M."/>
        </authorList>
    </citation>
    <scope>NUCLEOTIDE SEQUENCE [LARGE SCALE GENOMIC DNA]</scope>
    <source>
        <strain evidence="3">cv. W05</strain>
        <tissue evidence="2">Hypocotyl of etiolated seedlings</tissue>
    </source>
</reference>
<protein>
    <submittedName>
        <fullName evidence="2">Uncharacterized protein</fullName>
    </submittedName>
</protein>
<keyword evidence="1" id="KW-0812">Transmembrane</keyword>
<accession>A0A445I8Q1</accession>
<feature type="transmembrane region" description="Helical" evidence="1">
    <location>
        <begin position="219"/>
        <end position="244"/>
    </location>
</feature>
<gene>
    <name evidence="2" type="ORF">D0Y65_031497</name>
</gene>
<sequence length="316" mass="35206">MGLAGFLRKLQDIYSKHKLISTVFFCLLVSPPSFFYTFYAISHLSSVFLTSEGADNSVGATFHYIIVIAQVECFAVLGISMFSLLKPLLHILASEQKIDPEAELSIKNLILSLTKPARSLLFTWFFVRLFKLGYIFLGILFVFHQRVMFVVNSSCGQQAEQSSLASSIDTIIFVAAGVLVFAYLATYGNLAIEISIREEISGTEALKKASELLEGKRKLVAGFVVNVVLGVISVGLFVSCVYLNTCSKLSMDSKKSIMSQIGNFGIFQVEFYTWGCFSILYSICKKSRGETTTFHFQPYGSLQRMLQKEEEPLLPL</sequence>
<dbReference type="Gramene" id="XM_028332516.1">
    <property type="protein sequence ID" value="XP_028188317.1"/>
    <property type="gene ID" value="LOC114374820"/>
</dbReference>
<comment type="caution">
    <text evidence="2">The sequence shown here is derived from an EMBL/GenBank/DDBJ whole genome shotgun (WGS) entry which is preliminary data.</text>
</comment>
<dbReference type="EMBL" id="QZWG01000011">
    <property type="protein sequence ID" value="RZB82362.1"/>
    <property type="molecule type" value="Genomic_DNA"/>
</dbReference>
<feature type="transmembrane region" description="Helical" evidence="1">
    <location>
        <begin position="61"/>
        <end position="85"/>
    </location>
</feature>
<name>A0A445I8Q1_GLYSO</name>
<evidence type="ECO:0000313" key="2">
    <source>
        <dbReference type="EMBL" id="RZB82362.1"/>
    </source>
</evidence>
<feature type="transmembrane region" description="Helical" evidence="1">
    <location>
        <begin position="120"/>
        <end position="143"/>
    </location>
</feature>
<dbReference type="PANTHER" id="PTHR33133">
    <property type="entry name" value="OS08G0107100 PROTEIN-RELATED"/>
    <property type="match status" value="1"/>
</dbReference>
<evidence type="ECO:0000256" key="1">
    <source>
        <dbReference type="SAM" id="Phobius"/>
    </source>
</evidence>
<organism evidence="2 3">
    <name type="scientific">Glycine soja</name>
    <name type="common">Wild soybean</name>
    <dbReference type="NCBI Taxonomy" id="3848"/>
    <lineage>
        <taxon>Eukaryota</taxon>
        <taxon>Viridiplantae</taxon>
        <taxon>Streptophyta</taxon>
        <taxon>Embryophyta</taxon>
        <taxon>Tracheophyta</taxon>
        <taxon>Spermatophyta</taxon>
        <taxon>Magnoliopsida</taxon>
        <taxon>eudicotyledons</taxon>
        <taxon>Gunneridae</taxon>
        <taxon>Pentapetalae</taxon>
        <taxon>rosids</taxon>
        <taxon>fabids</taxon>
        <taxon>Fabales</taxon>
        <taxon>Fabaceae</taxon>
        <taxon>Papilionoideae</taxon>
        <taxon>50 kb inversion clade</taxon>
        <taxon>NPAAA clade</taxon>
        <taxon>indigoferoid/millettioid clade</taxon>
        <taxon>Phaseoleae</taxon>
        <taxon>Glycine</taxon>
        <taxon>Glycine subgen. Soja</taxon>
    </lineage>
</organism>
<keyword evidence="1" id="KW-0472">Membrane</keyword>